<dbReference type="AlphaFoldDB" id="A7FAD5"/>
<dbReference type="Proteomes" id="UP000002715">
    <property type="component" value="Chromosome"/>
</dbReference>
<name>A7FAD5_PROM9</name>
<reference evidence="2" key="1">
    <citation type="submission" date="2005-07" db="EMBL/GenBank/DDBJ databases">
        <title>Complete sequence of Prochlorococcus marinus str. MIT 9312.</title>
        <authorList>
            <consortium name="US DOE Joint Genome Institute"/>
            <person name="Copeland A."/>
            <person name="Lucas S."/>
            <person name="Lapidus A."/>
            <person name="Barry K."/>
            <person name="Detter J.C."/>
            <person name="Glavina T."/>
            <person name="Hammon N."/>
            <person name="Israni S."/>
            <person name="Pitluck S."/>
            <person name="Thiel J."/>
            <person name="Schmutz J."/>
            <person name="Larimer F."/>
            <person name="Land M."/>
            <person name="Kyrpides N."/>
            <person name="Lykidis A."/>
            <person name="Richardson P."/>
        </authorList>
    </citation>
    <scope>NUCLEOTIDE SEQUENCE [LARGE SCALE GENOMIC DNA]</scope>
    <source>
        <strain evidence="2">MIT 9312</strain>
    </source>
</reference>
<dbReference type="HOGENOM" id="CLU_195296_0_0_3"/>
<dbReference type="RefSeq" id="WP_036924154.1">
    <property type="nucleotide sequence ID" value="NC_007577.1"/>
</dbReference>
<organism evidence="1 2">
    <name type="scientific">Prochlorococcus marinus (strain MIT 9312)</name>
    <dbReference type="NCBI Taxonomy" id="74546"/>
    <lineage>
        <taxon>Bacteria</taxon>
        <taxon>Bacillati</taxon>
        <taxon>Cyanobacteriota</taxon>
        <taxon>Cyanophyceae</taxon>
        <taxon>Synechococcales</taxon>
        <taxon>Prochlorococcaceae</taxon>
        <taxon>Prochlorococcus</taxon>
    </lineage>
</organism>
<dbReference type="eggNOG" id="ENOG5030HI9">
    <property type="taxonomic scope" value="Bacteria"/>
</dbReference>
<dbReference type="KEGG" id="pmi:PMT9312_1833"/>
<evidence type="ECO:0000313" key="1">
    <source>
        <dbReference type="EMBL" id="ABS83109.1"/>
    </source>
</evidence>
<accession>A7FAD5</accession>
<dbReference type="EMBL" id="CP000111">
    <property type="protein sequence ID" value="ABS83109.1"/>
    <property type="molecule type" value="Genomic_DNA"/>
</dbReference>
<evidence type="ECO:0000313" key="2">
    <source>
        <dbReference type="Proteomes" id="UP000002715"/>
    </source>
</evidence>
<protein>
    <submittedName>
        <fullName evidence="1">Uncharacterized protein</fullName>
    </submittedName>
</protein>
<proteinExistence type="predicted"/>
<sequence>MSYFAEPNHIEYDAWFDENIDPLDLFDYSDEKEFSNSVHDKFHKLSTRNLTIGSSDNFQW</sequence>
<dbReference type="OrthoDB" id="541348at2"/>
<gene>
    <name evidence="1" type="ordered locus">PMT9312_1833</name>
</gene>